<gene>
    <name evidence="2" type="ORF">ACFO4L_05515</name>
</gene>
<sequence>MAKWLKAAAAGAGAAALSAGIGALTGSMTVFVLLMLAAVAVMTAPVVIRLFTSPGSAKPTVYGTSTPNSYTTISKSAESKGPKPFDGIPGILAIAALIVFGILLLTALIAPAVV</sequence>
<dbReference type="RefSeq" id="WP_377908699.1">
    <property type="nucleotide sequence ID" value="NZ_JBHSGK010000004.1"/>
</dbReference>
<feature type="transmembrane region" description="Helical" evidence="1">
    <location>
        <begin position="32"/>
        <end position="51"/>
    </location>
</feature>
<comment type="caution">
    <text evidence="2">The sequence shown here is derived from an EMBL/GenBank/DDBJ whole genome shotgun (WGS) entry which is preliminary data.</text>
</comment>
<evidence type="ECO:0000256" key="1">
    <source>
        <dbReference type="SAM" id="Phobius"/>
    </source>
</evidence>
<proteinExistence type="predicted"/>
<reference evidence="3" key="1">
    <citation type="journal article" date="2019" name="Int. J. Syst. Evol. Microbiol.">
        <title>The Global Catalogue of Microorganisms (GCM) 10K type strain sequencing project: providing services to taxonomists for standard genome sequencing and annotation.</title>
        <authorList>
            <consortium name="The Broad Institute Genomics Platform"/>
            <consortium name="The Broad Institute Genome Sequencing Center for Infectious Disease"/>
            <person name="Wu L."/>
            <person name="Ma J."/>
        </authorList>
    </citation>
    <scope>NUCLEOTIDE SEQUENCE [LARGE SCALE GENOMIC DNA]</scope>
    <source>
        <strain evidence="3">JCM 12165</strain>
    </source>
</reference>
<dbReference type="Proteomes" id="UP001595896">
    <property type="component" value="Unassembled WGS sequence"/>
</dbReference>
<dbReference type="EMBL" id="JBHSGK010000004">
    <property type="protein sequence ID" value="MFC4736041.1"/>
    <property type="molecule type" value="Genomic_DNA"/>
</dbReference>
<accession>A0ABV9NT20</accession>
<evidence type="ECO:0000313" key="2">
    <source>
        <dbReference type="EMBL" id="MFC4736041.1"/>
    </source>
</evidence>
<keyword evidence="1" id="KW-0472">Membrane</keyword>
<feature type="transmembrane region" description="Helical" evidence="1">
    <location>
        <begin position="90"/>
        <end position="113"/>
    </location>
</feature>
<organism evidence="2 3">
    <name type="scientific">Bacillus daqingensis</name>
    <dbReference type="NCBI Taxonomy" id="872396"/>
    <lineage>
        <taxon>Bacteria</taxon>
        <taxon>Bacillati</taxon>
        <taxon>Bacillota</taxon>
        <taxon>Bacilli</taxon>
        <taxon>Bacillales</taxon>
        <taxon>Bacillaceae</taxon>
        <taxon>Bacillus</taxon>
    </lineage>
</organism>
<protein>
    <submittedName>
        <fullName evidence="2">Uncharacterized protein</fullName>
    </submittedName>
</protein>
<evidence type="ECO:0000313" key="3">
    <source>
        <dbReference type="Proteomes" id="UP001595896"/>
    </source>
</evidence>
<keyword evidence="1" id="KW-1133">Transmembrane helix</keyword>
<keyword evidence="1" id="KW-0812">Transmembrane</keyword>
<keyword evidence="3" id="KW-1185">Reference proteome</keyword>
<name>A0ABV9NT20_9BACI</name>